<dbReference type="EMBL" id="JAHRHJ020000007">
    <property type="protein sequence ID" value="KAH9310199.1"/>
    <property type="molecule type" value="Genomic_DNA"/>
</dbReference>
<gene>
    <name evidence="2" type="ORF">KI387_038110</name>
</gene>
<dbReference type="SUPFAM" id="SSF56059">
    <property type="entry name" value="Glutathione synthetase ATP-binding domain-like"/>
    <property type="match status" value="1"/>
</dbReference>
<name>A0AA38FVJ8_TAXCH</name>
<dbReference type="AlphaFoldDB" id="A0AA38FVJ8"/>
<reference evidence="2 3" key="1">
    <citation type="journal article" date="2021" name="Nat. Plants">
        <title>The Taxus genome provides insights into paclitaxel biosynthesis.</title>
        <authorList>
            <person name="Xiong X."/>
            <person name="Gou J."/>
            <person name="Liao Q."/>
            <person name="Li Y."/>
            <person name="Zhou Q."/>
            <person name="Bi G."/>
            <person name="Li C."/>
            <person name="Du R."/>
            <person name="Wang X."/>
            <person name="Sun T."/>
            <person name="Guo L."/>
            <person name="Liang H."/>
            <person name="Lu P."/>
            <person name="Wu Y."/>
            <person name="Zhang Z."/>
            <person name="Ro D.K."/>
            <person name="Shang Y."/>
            <person name="Huang S."/>
            <person name="Yan J."/>
        </authorList>
    </citation>
    <scope>NUCLEOTIDE SEQUENCE [LARGE SCALE GENOMIC DNA]</scope>
    <source>
        <strain evidence="2">Ta-2019</strain>
    </source>
</reference>
<proteinExistence type="predicted"/>
<accession>A0AA38FVJ8</accession>
<sequence>RGQKQKRTNCQSGLHPMVLDVGSGKVVVKPACAGSSIGVNVAFGVDDALRKANKLITEGVDVRIVIEIFLEGGKEFTAIVLDLGRGSDSSPVTLLPTEVELHFQGSSNMDETEGIFNYRRKYLPTRQVTYHTPPRFSVDVIDHIRNDAGNAFSVLGVA</sequence>
<dbReference type="GO" id="GO:0008716">
    <property type="term" value="F:D-alanine-D-alanine ligase activity"/>
    <property type="evidence" value="ECO:0007669"/>
    <property type="project" value="InterPro"/>
</dbReference>
<evidence type="ECO:0000313" key="2">
    <source>
        <dbReference type="EMBL" id="KAH9310199.1"/>
    </source>
</evidence>
<evidence type="ECO:0000313" key="3">
    <source>
        <dbReference type="Proteomes" id="UP000824469"/>
    </source>
</evidence>
<dbReference type="Gene3D" id="3.30.470.20">
    <property type="entry name" value="ATP-grasp fold, B domain"/>
    <property type="match status" value="1"/>
</dbReference>
<dbReference type="Pfam" id="PF07478">
    <property type="entry name" value="Dala_Dala_lig_C"/>
    <property type="match status" value="1"/>
</dbReference>
<dbReference type="InterPro" id="IPR011095">
    <property type="entry name" value="Dala_Dala_lig_C"/>
</dbReference>
<feature type="domain" description="D-alanine--D-alanine ligase C-terminal" evidence="1">
    <location>
        <begin position="26"/>
        <end position="157"/>
    </location>
</feature>
<dbReference type="PANTHER" id="PTHR23132">
    <property type="entry name" value="D-ALANINE--D-ALANINE LIGASE"/>
    <property type="match status" value="1"/>
</dbReference>
<dbReference type="PANTHER" id="PTHR23132:SF0">
    <property type="entry name" value="D-ALANINE-D-ALANINE LIGASE FAMILY"/>
    <property type="match status" value="1"/>
</dbReference>
<dbReference type="Proteomes" id="UP000824469">
    <property type="component" value="Unassembled WGS sequence"/>
</dbReference>
<dbReference type="InterPro" id="IPR013815">
    <property type="entry name" value="ATP_grasp_subdomain_1"/>
</dbReference>
<evidence type="ECO:0000259" key="1">
    <source>
        <dbReference type="Pfam" id="PF07478"/>
    </source>
</evidence>
<organism evidence="2 3">
    <name type="scientific">Taxus chinensis</name>
    <name type="common">Chinese yew</name>
    <name type="synonym">Taxus wallichiana var. chinensis</name>
    <dbReference type="NCBI Taxonomy" id="29808"/>
    <lineage>
        <taxon>Eukaryota</taxon>
        <taxon>Viridiplantae</taxon>
        <taxon>Streptophyta</taxon>
        <taxon>Embryophyta</taxon>
        <taxon>Tracheophyta</taxon>
        <taxon>Spermatophyta</taxon>
        <taxon>Pinopsida</taxon>
        <taxon>Pinidae</taxon>
        <taxon>Conifers II</taxon>
        <taxon>Cupressales</taxon>
        <taxon>Taxaceae</taxon>
        <taxon>Taxus</taxon>
    </lineage>
</organism>
<dbReference type="Gene3D" id="3.30.1490.20">
    <property type="entry name" value="ATP-grasp fold, A domain"/>
    <property type="match status" value="1"/>
</dbReference>
<comment type="caution">
    <text evidence="2">The sequence shown here is derived from an EMBL/GenBank/DDBJ whole genome shotgun (WGS) entry which is preliminary data.</text>
</comment>
<protein>
    <recommendedName>
        <fullName evidence="1">D-alanine--D-alanine ligase C-terminal domain-containing protein</fullName>
    </recommendedName>
</protein>
<dbReference type="GO" id="GO:0005524">
    <property type="term" value="F:ATP binding"/>
    <property type="evidence" value="ECO:0007669"/>
    <property type="project" value="InterPro"/>
</dbReference>
<keyword evidence="3" id="KW-1185">Reference proteome</keyword>
<feature type="non-terminal residue" evidence="2">
    <location>
        <position position="1"/>
    </location>
</feature>
<dbReference type="GO" id="GO:0009507">
    <property type="term" value="C:chloroplast"/>
    <property type="evidence" value="ECO:0007669"/>
    <property type="project" value="TreeGrafter"/>
</dbReference>